<dbReference type="InterPro" id="IPR050266">
    <property type="entry name" value="AB_hydrolase_sf"/>
</dbReference>
<dbReference type="SUPFAM" id="SSF53474">
    <property type="entry name" value="alpha/beta-Hydrolases"/>
    <property type="match status" value="1"/>
</dbReference>
<dbReference type="Pfam" id="PF00561">
    <property type="entry name" value="Abhydrolase_1"/>
    <property type="match status" value="1"/>
</dbReference>
<name>A0ABW6LWG6_9ACTN</name>
<protein>
    <submittedName>
        <fullName evidence="3">Alpha/beta fold hydrolase</fullName>
    </submittedName>
</protein>
<dbReference type="GO" id="GO:0016787">
    <property type="term" value="F:hydrolase activity"/>
    <property type="evidence" value="ECO:0007669"/>
    <property type="project" value="UniProtKB-KW"/>
</dbReference>
<dbReference type="InterPro" id="IPR000073">
    <property type="entry name" value="AB_hydrolase_1"/>
</dbReference>
<dbReference type="EMBL" id="JBIAHM010000002">
    <property type="protein sequence ID" value="MFE9598097.1"/>
    <property type="molecule type" value="Genomic_DNA"/>
</dbReference>
<dbReference type="Gene3D" id="3.40.50.1820">
    <property type="entry name" value="alpha/beta hydrolase"/>
    <property type="match status" value="1"/>
</dbReference>
<evidence type="ECO:0000259" key="2">
    <source>
        <dbReference type="Pfam" id="PF00561"/>
    </source>
</evidence>
<proteinExistence type="predicted"/>
<comment type="caution">
    <text evidence="3">The sequence shown here is derived from an EMBL/GenBank/DDBJ whole genome shotgun (WGS) entry which is preliminary data.</text>
</comment>
<evidence type="ECO:0000313" key="4">
    <source>
        <dbReference type="Proteomes" id="UP001601303"/>
    </source>
</evidence>
<accession>A0ABW6LWG6</accession>
<feature type="domain" description="AB hydrolase-1" evidence="2">
    <location>
        <begin position="22"/>
        <end position="265"/>
    </location>
</feature>
<dbReference type="InterPro" id="IPR029058">
    <property type="entry name" value="AB_hydrolase_fold"/>
</dbReference>
<keyword evidence="4" id="KW-1185">Reference proteome</keyword>
<dbReference type="RefSeq" id="WP_388104413.1">
    <property type="nucleotide sequence ID" value="NZ_JBIAHM010000002.1"/>
</dbReference>
<sequence>MPTFTATDGTELAYHVRGEGEPLVVLPGGPMRASAYLGDLGGLTAHRRLILLDLRGTGDSAVPADEGTYRCDRLVDDVEVLRAHMGLDHMDLLAHSAGGSLAMLYAARHPERVTRLALITATPWALGMPATPEGRLAAARLRKGEPWFEDAFPAFEAWLAGTADFDPVFEPFFYGRWDALAEQNSALPDEQSNDEAADLYFSEGAFDPPVLRAALGRLPAPVLVLAGELDGGPRPELARRSAEVFRNAESVVQPGAGHYPWLDDPEWFVRHVVAFLDAGGAVLPSAE</sequence>
<dbReference type="PANTHER" id="PTHR43798:SF31">
    <property type="entry name" value="AB HYDROLASE SUPERFAMILY PROTEIN YCLE"/>
    <property type="match status" value="1"/>
</dbReference>
<reference evidence="3 4" key="1">
    <citation type="submission" date="2024-10" db="EMBL/GenBank/DDBJ databases">
        <title>The Natural Products Discovery Center: Release of the First 8490 Sequenced Strains for Exploring Actinobacteria Biosynthetic Diversity.</title>
        <authorList>
            <person name="Kalkreuter E."/>
            <person name="Kautsar S.A."/>
            <person name="Yang D."/>
            <person name="Bader C.D."/>
            <person name="Teijaro C.N."/>
            <person name="Fluegel L."/>
            <person name="Davis C.M."/>
            <person name="Simpson J.R."/>
            <person name="Lauterbach L."/>
            <person name="Steele A.D."/>
            <person name="Gui C."/>
            <person name="Meng S."/>
            <person name="Li G."/>
            <person name="Viehrig K."/>
            <person name="Ye F."/>
            <person name="Su P."/>
            <person name="Kiefer A.F."/>
            <person name="Nichols A."/>
            <person name="Cepeda A.J."/>
            <person name="Yan W."/>
            <person name="Fan B."/>
            <person name="Jiang Y."/>
            <person name="Adhikari A."/>
            <person name="Zheng C.-J."/>
            <person name="Schuster L."/>
            <person name="Cowan T.M."/>
            <person name="Smanski M.J."/>
            <person name="Chevrette M.G."/>
            <person name="De Carvalho L.P.S."/>
            <person name="Shen B."/>
        </authorList>
    </citation>
    <scope>NUCLEOTIDE SEQUENCE [LARGE SCALE GENOMIC DNA]</scope>
    <source>
        <strain evidence="3 4">NPDC006488</strain>
    </source>
</reference>
<dbReference type="PRINTS" id="PR00111">
    <property type="entry name" value="ABHYDROLASE"/>
</dbReference>
<organism evidence="3 4">
    <name type="scientific">Streptomyces hokutonensis</name>
    <dbReference type="NCBI Taxonomy" id="1306990"/>
    <lineage>
        <taxon>Bacteria</taxon>
        <taxon>Bacillati</taxon>
        <taxon>Actinomycetota</taxon>
        <taxon>Actinomycetes</taxon>
        <taxon>Kitasatosporales</taxon>
        <taxon>Streptomycetaceae</taxon>
        <taxon>Streptomyces</taxon>
    </lineage>
</organism>
<dbReference type="PANTHER" id="PTHR43798">
    <property type="entry name" value="MONOACYLGLYCEROL LIPASE"/>
    <property type="match status" value="1"/>
</dbReference>
<evidence type="ECO:0000256" key="1">
    <source>
        <dbReference type="ARBA" id="ARBA00022801"/>
    </source>
</evidence>
<evidence type="ECO:0000313" key="3">
    <source>
        <dbReference type="EMBL" id="MFE9598097.1"/>
    </source>
</evidence>
<gene>
    <name evidence="3" type="ORF">ACFYNQ_05885</name>
</gene>
<dbReference type="Proteomes" id="UP001601303">
    <property type="component" value="Unassembled WGS sequence"/>
</dbReference>
<keyword evidence="1 3" id="KW-0378">Hydrolase</keyword>